<name>A0A318RF13_WILLI</name>
<reference evidence="3 4" key="1">
    <citation type="submission" date="2018-06" db="EMBL/GenBank/DDBJ databases">
        <title>Genomic Encyclopedia of Type Strains, Phase IV (KMG-IV): sequencing the most valuable type-strain genomes for metagenomic binning, comparative biology and taxonomic classification.</title>
        <authorList>
            <person name="Goeker M."/>
        </authorList>
    </citation>
    <scope>NUCLEOTIDE SEQUENCE [LARGE SCALE GENOMIC DNA]</scope>
    <source>
        <strain evidence="3 4">DSM 45521</strain>
    </source>
</reference>
<evidence type="ECO:0000313" key="4">
    <source>
        <dbReference type="Proteomes" id="UP000247591"/>
    </source>
</evidence>
<dbReference type="InterPro" id="IPR036526">
    <property type="entry name" value="C-N_Hydrolase_sf"/>
</dbReference>
<organism evidence="3 4">
    <name type="scientific">Williamsia limnetica</name>
    <dbReference type="NCBI Taxonomy" id="882452"/>
    <lineage>
        <taxon>Bacteria</taxon>
        <taxon>Bacillati</taxon>
        <taxon>Actinomycetota</taxon>
        <taxon>Actinomycetes</taxon>
        <taxon>Mycobacteriales</taxon>
        <taxon>Nocardiaceae</taxon>
        <taxon>Williamsia</taxon>
    </lineage>
</organism>
<dbReference type="RefSeq" id="WP_110471162.1">
    <property type="nucleotide sequence ID" value="NZ_QJSP01000011.1"/>
</dbReference>
<dbReference type="Proteomes" id="UP000247591">
    <property type="component" value="Unassembled WGS sequence"/>
</dbReference>
<dbReference type="OrthoDB" id="4008466at2"/>
<dbReference type="PANTHER" id="PTHR43674:SF16">
    <property type="entry name" value="CARBON-NITROGEN FAMILY, PUTATIVE (AFU_ORTHOLOGUE AFUA_5G02350)-RELATED"/>
    <property type="match status" value="1"/>
</dbReference>
<dbReference type="InterPro" id="IPR003010">
    <property type="entry name" value="C-N_Hydrolase"/>
</dbReference>
<keyword evidence="1" id="KW-0378">Hydrolase</keyword>
<dbReference type="PANTHER" id="PTHR43674">
    <property type="entry name" value="NITRILASE C965.09-RELATED"/>
    <property type="match status" value="1"/>
</dbReference>
<dbReference type="Gene3D" id="3.60.110.10">
    <property type="entry name" value="Carbon-nitrogen hydrolase"/>
    <property type="match status" value="1"/>
</dbReference>
<dbReference type="SUPFAM" id="SSF56317">
    <property type="entry name" value="Carbon-nitrogen hydrolase"/>
    <property type="match status" value="1"/>
</dbReference>
<evidence type="ECO:0000256" key="1">
    <source>
        <dbReference type="ARBA" id="ARBA00022801"/>
    </source>
</evidence>
<dbReference type="AlphaFoldDB" id="A0A318RF13"/>
<sequence length="297" mass="31770">MTTTISVAAAEFGRDMEQGYRTIGALISDAADKGSNLLVLPEACLGVYLPSLGGGDESVEARRRRLEDLPPALELDGPELARVIEMAGDMTVTLGFCEADGETRYNAAVTLTGDGILGSYRKVHQPLGENLCYAAGSEYSTFDTPVGRMGMQICYDKAFPEAARELAVGGAEIIASISAWPTSRTNTTPNMEDDRWKQRFDIYDRARALENQLIWVSSNQAGTFGSLRFVCSAKIVGPGGEILADTGIDAGLATATIDVAELVGSARGSGMYHLRDRRPSAYGSVTAPNTFEELTYA</sequence>
<dbReference type="Pfam" id="PF00795">
    <property type="entry name" value="CN_hydrolase"/>
    <property type="match status" value="1"/>
</dbReference>
<evidence type="ECO:0000313" key="3">
    <source>
        <dbReference type="EMBL" id="PYE15179.1"/>
    </source>
</evidence>
<keyword evidence="4" id="KW-1185">Reference proteome</keyword>
<dbReference type="GO" id="GO:0016811">
    <property type="term" value="F:hydrolase activity, acting on carbon-nitrogen (but not peptide) bonds, in linear amides"/>
    <property type="evidence" value="ECO:0007669"/>
    <property type="project" value="TreeGrafter"/>
</dbReference>
<dbReference type="CDD" id="cd07197">
    <property type="entry name" value="nitrilase"/>
    <property type="match status" value="1"/>
</dbReference>
<evidence type="ECO:0000259" key="2">
    <source>
        <dbReference type="PROSITE" id="PS50263"/>
    </source>
</evidence>
<protein>
    <submittedName>
        <fullName evidence="3">Nitrilase</fullName>
    </submittedName>
</protein>
<feature type="domain" description="CN hydrolase" evidence="2">
    <location>
        <begin position="3"/>
        <end position="259"/>
    </location>
</feature>
<dbReference type="EMBL" id="QJSP01000011">
    <property type="protein sequence ID" value="PYE15179.1"/>
    <property type="molecule type" value="Genomic_DNA"/>
</dbReference>
<accession>A0A318RF13</accession>
<proteinExistence type="predicted"/>
<gene>
    <name evidence="3" type="ORF">DFR67_111256</name>
</gene>
<dbReference type="InterPro" id="IPR050345">
    <property type="entry name" value="Aliph_Amidase/BUP"/>
</dbReference>
<comment type="caution">
    <text evidence="3">The sequence shown here is derived from an EMBL/GenBank/DDBJ whole genome shotgun (WGS) entry which is preliminary data.</text>
</comment>
<dbReference type="PROSITE" id="PS50263">
    <property type="entry name" value="CN_HYDROLASE"/>
    <property type="match status" value="1"/>
</dbReference>